<proteinExistence type="predicted"/>
<feature type="region of interest" description="Disordered" evidence="4">
    <location>
        <begin position="310"/>
        <end position="345"/>
    </location>
</feature>
<keyword evidence="1" id="KW-0479">Metal-binding</keyword>
<feature type="compositionally biased region" description="Acidic residues" evidence="4">
    <location>
        <begin position="541"/>
        <end position="552"/>
    </location>
</feature>
<dbReference type="Proteomes" id="UP000799428">
    <property type="component" value="Unassembled WGS sequence"/>
</dbReference>
<feature type="compositionally biased region" description="Low complexity" evidence="4">
    <location>
        <begin position="531"/>
        <end position="540"/>
    </location>
</feature>
<gene>
    <name evidence="6" type="ORF">K504DRAFT_463380</name>
</gene>
<name>A0A6G1JT14_9PLEO</name>
<feature type="region of interest" description="Disordered" evidence="4">
    <location>
        <begin position="95"/>
        <end position="136"/>
    </location>
</feature>
<dbReference type="GO" id="GO:0008270">
    <property type="term" value="F:zinc ion binding"/>
    <property type="evidence" value="ECO:0007669"/>
    <property type="project" value="UniProtKB-KW"/>
</dbReference>
<dbReference type="OrthoDB" id="3642840at2759"/>
<feature type="region of interest" description="Disordered" evidence="4">
    <location>
        <begin position="468"/>
        <end position="562"/>
    </location>
</feature>
<keyword evidence="2" id="KW-0863">Zinc-finger</keyword>
<dbReference type="PROSITE" id="PS01359">
    <property type="entry name" value="ZF_PHD_1"/>
    <property type="match status" value="1"/>
</dbReference>
<evidence type="ECO:0000256" key="1">
    <source>
        <dbReference type="ARBA" id="ARBA00022723"/>
    </source>
</evidence>
<organism evidence="6 7">
    <name type="scientific">Pleomassaria siparia CBS 279.74</name>
    <dbReference type="NCBI Taxonomy" id="1314801"/>
    <lineage>
        <taxon>Eukaryota</taxon>
        <taxon>Fungi</taxon>
        <taxon>Dikarya</taxon>
        <taxon>Ascomycota</taxon>
        <taxon>Pezizomycotina</taxon>
        <taxon>Dothideomycetes</taxon>
        <taxon>Pleosporomycetidae</taxon>
        <taxon>Pleosporales</taxon>
        <taxon>Pleomassariaceae</taxon>
        <taxon>Pleomassaria</taxon>
    </lineage>
</organism>
<feature type="domain" description="Zinc finger PHD-type" evidence="5">
    <location>
        <begin position="823"/>
        <end position="875"/>
    </location>
</feature>
<feature type="compositionally biased region" description="Basic residues" evidence="4">
    <location>
        <begin position="513"/>
        <end position="530"/>
    </location>
</feature>
<protein>
    <recommendedName>
        <fullName evidence="5">Zinc finger PHD-type domain-containing protein</fullName>
    </recommendedName>
</protein>
<dbReference type="InterPro" id="IPR001965">
    <property type="entry name" value="Znf_PHD"/>
</dbReference>
<dbReference type="SMART" id="SM00249">
    <property type="entry name" value="PHD"/>
    <property type="match status" value="1"/>
</dbReference>
<dbReference type="Gene3D" id="3.30.40.10">
    <property type="entry name" value="Zinc/RING finger domain, C3HC4 (zinc finger)"/>
    <property type="match status" value="1"/>
</dbReference>
<dbReference type="InterPro" id="IPR013083">
    <property type="entry name" value="Znf_RING/FYVE/PHD"/>
</dbReference>
<dbReference type="AlphaFoldDB" id="A0A6G1JT14"/>
<feature type="compositionally biased region" description="Polar residues" evidence="4">
    <location>
        <begin position="491"/>
        <end position="503"/>
    </location>
</feature>
<evidence type="ECO:0000256" key="3">
    <source>
        <dbReference type="ARBA" id="ARBA00022833"/>
    </source>
</evidence>
<evidence type="ECO:0000313" key="6">
    <source>
        <dbReference type="EMBL" id="KAF2703650.1"/>
    </source>
</evidence>
<evidence type="ECO:0000259" key="5">
    <source>
        <dbReference type="SMART" id="SM00249"/>
    </source>
</evidence>
<feature type="compositionally biased region" description="Basic and acidic residues" evidence="4">
    <location>
        <begin position="101"/>
        <end position="119"/>
    </location>
</feature>
<dbReference type="InterPro" id="IPR011011">
    <property type="entry name" value="Znf_FYVE_PHD"/>
</dbReference>
<reference evidence="6" key="1">
    <citation type="journal article" date="2020" name="Stud. Mycol.">
        <title>101 Dothideomycetes genomes: a test case for predicting lifestyles and emergence of pathogens.</title>
        <authorList>
            <person name="Haridas S."/>
            <person name="Albert R."/>
            <person name="Binder M."/>
            <person name="Bloem J."/>
            <person name="Labutti K."/>
            <person name="Salamov A."/>
            <person name="Andreopoulos B."/>
            <person name="Baker S."/>
            <person name="Barry K."/>
            <person name="Bills G."/>
            <person name="Bluhm B."/>
            <person name="Cannon C."/>
            <person name="Castanera R."/>
            <person name="Culley D."/>
            <person name="Daum C."/>
            <person name="Ezra D."/>
            <person name="Gonzalez J."/>
            <person name="Henrissat B."/>
            <person name="Kuo A."/>
            <person name="Liang C."/>
            <person name="Lipzen A."/>
            <person name="Lutzoni F."/>
            <person name="Magnuson J."/>
            <person name="Mondo S."/>
            <person name="Nolan M."/>
            <person name="Ohm R."/>
            <person name="Pangilinan J."/>
            <person name="Park H.-J."/>
            <person name="Ramirez L."/>
            <person name="Alfaro M."/>
            <person name="Sun H."/>
            <person name="Tritt A."/>
            <person name="Yoshinaga Y."/>
            <person name="Zwiers L.-H."/>
            <person name="Turgeon B."/>
            <person name="Goodwin S."/>
            <person name="Spatafora J."/>
            <person name="Crous P."/>
            <person name="Grigoriev I."/>
        </authorList>
    </citation>
    <scope>NUCLEOTIDE SEQUENCE</scope>
    <source>
        <strain evidence="6">CBS 279.74</strain>
    </source>
</reference>
<sequence length="932" mass="105192">MANSLLFKWEDSPSLKHHCGFCERPLNHPGAKNSCLGTHAEPCTRFHQALFMRNRAHMCASCNGADEAHHKRHAEICEKLRRIFELNDEDISLLPTLDLPRGPRERGQDDVRPPDDDTRSWPTDSIPADGIPVTRKQKKDAKKLAKVASRPKVIKQEEIEHIGSIIHHSFAAAEGSDGPVNFAEIEEIEKHLRYNANVYNRGVKRHALRRFANLQDADVDFDREMDRILADLKVTDLVKRNKKNKGLQGKEFKIFETLVADLKALIVEDLVLVKRDEMETRMRRAGYLRYASRTSFEILEDRYTDKDWKTGERIVPPEPAVPETPTTERISDSTTEPNQKENAKCSAVQAPDLRHLVHGHKRLASEGKAEDVVVVRSNPRPAPLPAPIRSRPASIRVTLNPASNDVEKNRFRTPTDIVAPLRPRSTQNQVVPALAPANAWFPNPSRAQQTKAIPEVMAISNKKRPAEKLFVAPKTSPKNPKKVDRLVVQPIPSTAKTIQSSDNGPEEAPISQKKCKKKAREAKRKEKKKAAQQADEAANPEVEEDEPDEPDEPISGKNVPLDGEAKIISDSTRSHLNDPESSVFEGVEDSPMLGLEASQFPFPPTPPESVLDSCFPQAMYIDATPESPALPQVMALGKQVTWMRDSRHLTVDALTDPFLVTKCSCSHVASSRCPFESLHIRDCPFHEPCCTFDPKSKEDQCILVYPSTCTKSLGPFNRLRAKKLLAIFNTHYLMKDRLMMIDEIIFHWIIQSPTAKEVGPPLQLSTEYHNYHLGAKEGPLMRQETQYFNLFHKNKDLPKHQQLSTATLNNVHKKAEPVDGEIFCYCHGPVPPDDEFEKGVIECSFAQCEIRWFHRKCLEGQGLDLLSKWYCAACDRKMRKLAEKVLDDIKMGRVMESGEKTEDETTRFFTEATISEVGSDGDVTEDLIEEVE</sequence>
<dbReference type="EMBL" id="MU005786">
    <property type="protein sequence ID" value="KAF2703650.1"/>
    <property type="molecule type" value="Genomic_DNA"/>
</dbReference>
<evidence type="ECO:0000256" key="2">
    <source>
        <dbReference type="ARBA" id="ARBA00022771"/>
    </source>
</evidence>
<dbReference type="InterPro" id="IPR019786">
    <property type="entry name" value="Zinc_finger_PHD-type_CS"/>
</dbReference>
<accession>A0A6G1JT14</accession>
<keyword evidence="3" id="KW-0862">Zinc</keyword>
<evidence type="ECO:0000256" key="4">
    <source>
        <dbReference type="SAM" id="MobiDB-lite"/>
    </source>
</evidence>
<dbReference type="SUPFAM" id="SSF57903">
    <property type="entry name" value="FYVE/PHD zinc finger"/>
    <property type="match status" value="1"/>
</dbReference>
<evidence type="ECO:0000313" key="7">
    <source>
        <dbReference type="Proteomes" id="UP000799428"/>
    </source>
</evidence>
<keyword evidence="7" id="KW-1185">Reference proteome</keyword>